<gene>
    <name evidence="2" type="ORF">ACFPYN_17220</name>
</gene>
<dbReference type="Pfam" id="PF08378">
    <property type="entry name" value="NERD"/>
    <property type="match status" value="1"/>
</dbReference>
<proteinExistence type="predicted"/>
<accession>A0ABW1LD70</accession>
<dbReference type="InterPro" id="IPR011528">
    <property type="entry name" value="NERD"/>
</dbReference>
<keyword evidence="3" id="KW-1185">Reference proteome</keyword>
<evidence type="ECO:0000313" key="2">
    <source>
        <dbReference type="EMBL" id="MFC6041172.1"/>
    </source>
</evidence>
<comment type="caution">
    <text evidence="2">The sequence shown here is derived from an EMBL/GenBank/DDBJ whole genome shotgun (WGS) entry which is preliminary data.</text>
</comment>
<sequence>MHRFPANHPYLQEFSTKIKAITAGYIGESYTDRFMQQCDFPKNHAIFKDLYIQTGPESYLQIDTLIVTQKYIAILEIKNIKGTIYFQKNPKQLVRELNGTTTTYKCPEQQILRHNMKLQKLLLHLKINIPIHNQIIFAFSSIHVMEPPEKVPVLMACDLPNHMHKLNQLPDVITSYSFNKLIHFLTSNLITYHPKPIAQQFNFDWNSLSKGVFCPNCKIELSQQKSCPKCKMSRKMLCHLAIEEWFYLCKSTISNGECVQFLNLQNKHQATYILKSLELEPINLNKYRHYTFTTSFWITKESANTVK</sequence>
<reference evidence="3" key="1">
    <citation type="journal article" date="2019" name="Int. J. Syst. Evol. Microbiol.">
        <title>The Global Catalogue of Microorganisms (GCM) 10K type strain sequencing project: providing services to taxonomists for standard genome sequencing and annotation.</title>
        <authorList>
            <consortium name="The Broad Institute Genomics Platform"/>
            <consortium name="The Broad Institute Genome Sequencing Center for Infectious Disease"/>
            <person name="Wu L."/>
            <person name="Ma J."/>
        </authorList>
    </citation>
    <scope>NUCLEOTIDE SEQUENCE [LARGE SCALE GENOMIC DNA]</scope>
    <source>
        <strain evidence="3">CCUG 54527</strain>
    </source>
</reference>
<dbReference type="EMBL" id="JBHSRI010000025">
    <property type="protein sequence ID" value="MFC6041172.1"/>
    <property type="molecule type" value="Genomic_DNA"/>
</dbReference>
<organism evidence="2 3">
    <name type="scientific">Paenisporosarcina macmurdoensis</name>
    <dbReference type="NCBI Taxonomy" id="212659"/>
    <lineage>
        <taxon>Bacteria</taxon>
        <taxon>Bacillati</taxon>
        <taxon>Bacillota</taxon>
        <taxon>Bacilli</taxon>
        <taxon>Bacillales</taxon>
        <taxon>Caryophanaceae</taxon>
        <taxon>Paenisporosarcina</taxon>
    </lineage>
</organism>
<feature type="domain" description="NERD" evidence="1">
    <location>
        <begin position="23"/>
        <end position="144"/>
    </location>
</feature>
<evidence type="ECO:0000313" key="3">
    <source>
        <dbReference type="Proteomes" id="UP001596170"/>
    </source>
</evidence>
<dbReference type="PROSITE" id="PS50965">
    <property type="entry name" value="NERD"/>
    <property type="match status" value="1"/>
</dbReference>
<protein>
    <submittedName>
        <fullName evidence="2">Nuclease-related domain-containing protein</fullName>
    </submittedName>
</protein>
<name>A0ABW1LD70_9BACL</name>
<dbReference type="RefSeq" id="WP_377735841.1">
    <property type="nucleotide sequence ID" value="NZ_JBHSRI010000025.1"/>
</dbReference>
<evidence type="ECO:0000259" key="1">
    <source>
        <dbReference type="PROSITE" id="PS50965"/>
    </source>
</evidence>
<dbReference type="Proteomes" id="UP001596170">
    <property type="component" value="Unassembled WGS sequence"/>
</dbReference>